<accession>A0A2T1N709</accession>
<evidence type="ECO:0000256" key="1">
    <source>
        <dbReference type="SAM" id="SignalP"/>
    </source>
</evidence>
<reference evidence="2 3" key="1">
    <citation type="submission" date="2018-03" db="EMBL/GenBank/DDBJ databases">
        <title>Mesoflavibacter sp. HG37 and Mesoflavibacter sp. HG96 sp.nov., two marine bacteria isolated from seawater of Western Pacific Ocean.</title>
        <authorList>
            <person name="Cheng H."/>
            <person name="Wu Y.-H."/>
            <person name="Guo L.-L."/>
            <person name="Xu X.-W."/>
        </authorList>
    </citation>
    <scope>NUCLEOTIDE SEQUENCE [LARGE SCALE GENOMIC DNA]</scope>
    <source>
        <strain evidence="2 3">KCTC 32269</strain>
    </source>
</reference>
<dbReference type="OrthoDB" id="677427at2"/>
<dbReference type="RefSeq" id="WP_106463930.1">
    <property type="nucleotide sequence ID" value="NZ_PXOQ01000010.1"/>
</dbReference>
<name>A0A2T1N709_9FLAO</name>
<gene>
    <name evidence="2" type="ORF">C7H52_10800</name>
</gene>
<evidence type="ECO:0000313" key="2">
    <source>
        <dbReference type="EMBL" id="PSG87364.1"/>
    </source>
</evidence>
<dbReference type="AlphaFoldDB" id="A0A2T1N709"/>
<feature type="signal peptide" evidence="1">
    <location>
        <begin position="1"/>
        <end position="22"/>
    </location>
</feature>
<organism evidence="2 3">
    <name type="scientific">Aurantibacter aestuarii</name>
    <dbReference type="NCBI Taxonomy" id="1266046"/>
    <lineage>
        <taxon>Bacteria</taxon>
        <taxon>Pseudomonadati</taxon>
        <taxon>Bacteroidota</taxon>
        <taxon>Flavobacteriia</taxon>
        <taxon>Flavobacteriales</taxon>
        <taxon>Flavobacteriaceae</taxon>
        <taxon>Aurantibacter</taxon>
    </lineage>
</organism>
<feature type="chain" id="PRO_5015722951" evidence="1">
    <location>
        <begin position="23"/>
        <end position="135"/>
    </location>
</feature>
<protein>
    <submittedName>
        <fullName evidence="2">Uncharacterized protein</fullName>
    </submittedName>
</protein>
<keyword evidence="3" id="KW-1185">Reference proteome</keyword>
<comment type="caution">
    <text evidence="2">The sequence shown here is derived from an EMBL/GenBank/DDBJ whole genome shotgun (WGS) entry which is preliminary data.</text>
</comment>
<proteinExistence type="predicted"/>
<evidence type="ECO:0000313" key="3">
    <source>
        <dbReference type="Proteomes" id="UP000238426"/>
    </source>
</evidence>
<keyword evidence="1" id="KW-0732">Signal</keyword>
<dbReference type="Proteomes" id="UP000238426">
    <property type="component" value="Unassembled WGS sequence"/>
</dbReference>
<dbReference type="EMBL" id="PXOQ01000010">
    <property type="protein sequence ID" value="PSG87364.1"/>
    <property type="molecule type" value="Genomic_DNA"/>
</dbReference>
<sequence>MQKKYIFLTFFLILLQFSFSQANYSESQIRGFIEEVYASQSEDLVFQNPERHKVINMFFSNINIELRNDIDINKKFDNYLDLPLNNKYNPQLQKDNIFSIQSFNPLKYKAPMFPQKSKIYRLGNTQYLLIINPLK</sequence>